<dbReference type="InterPro" id="IPR003265">
    <property type="entry name" value="HhH-GPD_domain"/>
</dbReference>
<evidence type="ECO:0000256" key="13">
    <source>
        <dbReference type="RuleBase" id="RU365096"/>
    </source>
</evidence>
<evidence type="ECO:0000259" key="14">
    <source>
        <dbReference type="SMART" id="SM00478"/>
    </source>
</evidence>
<dbReference type="InterPro" id="IPR029119">
    <property type="entry name" value="MutY_C"/>
</dbReference>
<keyword evidence="16" id="KW-1185">Reference proteome</keyword>
<dbReference type="GO" id="GO:0006284">
    <property type="term" value="P:base-excision repair"/>
    <property type="evidence" value="ECO:0007669"/>
    <property type="project" value="UniProtKB-UniRule"/>
</dbReference>
<dbReference type="NCBIfam" id="TIGR01084">
    <property type="entry name" value="mutY"/>
    <property type="match status" value="1"/>
</dbReference>
<dbReference type="PANTHER" id="PTHR42944:SF1">
    <property type="entry name" value="ADENINE DNA GLYCOSYLASE"/>
    <property type="match status" value="1"/>
</dbReference>
<dbReference type="KEGG" id="slz:B5P37_01765"/>
<evidence type="ECO:0000313" key="16">
    <source>
        <dbReference type="Proteomes" id="UP000242864"/>
    </source>
</evidence>
<evidence type="ECO:0000256" key="6">
    <source>
        <dbReference type="ARBA" id="ARBA00022723"/>
    </source>
</evidence>
<comment type="similarity">
    <text evidence="2 13">Belongs to the Nth/MutY family.</text>
</comment>
<evidence type="ECO:0000256" key="8">
    <source>
        <dbReference type="ARBA" id="ARBA00022801"/>
    </source>
</evidence>
<keyword evidence="12 13" id="KW-0326">Glycosidase</keyword>
<dbReference type="SMART" id="SM00478">
    <property type="entry name" value="ENDO3c"/>
    <property type="match status" value="1"/>
</dbReference>
<keyword evidence="9 13" id="KW-0408">Iron</keyword>
<evidence type="ECO:0000256" key="11">
    <source>
        <dbReference type="ARBA" id="ARBA00023204"/>
    </source>
</evidence>
<dbReference type="InterPro" id="IPR005760">
    <property type="entry name" value="A/G_AdeGlyc_MutY"/>
</dbReference>
<dbReference type="InterPro" id="IPR023170">
    <property type="entry name" value="HhH_base_excis_C"/>
</dbReference>
<evidence type="ECO:0000256" key="2">
    <source>
        <dbReference type="ARBA" id="ARBA00008343"/>
    </source>
</evidence>
<dbReference type="CDD" id="cd03431">
    <property type="entry name" value="NUDIX_DNA_Glycosylase_C-MutY"/>
    <property type="match status" value="1"/>
</dbReference>
<evidence type="ECO:0000256" key="7">
    <source>
        <dbReference type="ARBA" id="ARBA00022763"/>
    </source>
</evidence>
<dbReference type="EMBL" id="CP020773">
    <property type="protein sequence ID" value="ARJ50135.1"/>
    <property type="molecule type" value="Genomic_DNA"/>
</dbReference>
<name>A0AAC9RSV7_9STAP</name>
<evidence type="ECO:0000256" key="10">
    <source>
        <dbReference type="ARBA" id="ARBA00023014"/>
    </source>
</evidence>
<evidence type="ECO:0000313" key="15">
    <source>
        <dbReference type="EMBL" id="ARJ50135.1"/>
    </source>
</evidence>
<dbReference type="GO" id="GO:0032357">
    <property type="term" value="F:oxidized purine DNA binding"/>
    <property type="evidence" value="ECO:0007669"/>
    <property type="project" value="TreeGrafter"/>
</dbReference>
<protein>
    <recommendedName>
        <fullName evidence="4 13">Adenine DNA glycosylase</fullName>
        <ecNumber evidence="3 13">3.2.2.31</ecNumber>
    </recommendedName>
</protein>
<dbReference type="SUPFAM" id="SSF48150">
    <property type="entry name" value="DNA-glycosylase"/>
    <property type="match status" value="1"/>
</dbReference>
<dbReference type="Pfam" id="PF14815">
    <property type="entry name" value="NUDIX_4"/>
    <property type="match status" value="1"/>
</dbReference>
<gene>
    <name evidence="15" type="ORF">B5P37_01765</name>
</gene>
<organism evidence="15 16">
    <name type="scientific">Staphylococcus lutrae</name>
    <dbReference type="NCBI Taxonomy" id="155085"/>
    <lineage>
        <taxon>Bacteria</taxon>
        <taxon>Bacillati</taxon>
        <taxon>Bacillota</taxon>
        <taxon>Bacilli</taxon>
        <taxon>Bacillales</taxon>
        <taxon>Staphylococcaceae</taxon>
        <taxon>Staphylococcus</taxon>
    </lineage>
</organism>
<comment type="catalytic activity">
    <reaction evidence="1 13">
        <text>Hydrolyzes free adenine bases from 7,8-dihydro-8-oxoguanine:adenine mismatched double-stranded DNA, leaving an apurinic site.</text>
        <dbReference type="EC" id="3.2.2.31"/>
    </reaction>
</comment>
<keyword evidence="5" id="KW-0004">4Fe-4S</keyword>
<evidence type="ECO:0000256" key="3">
    <source>
        <dbReference type="ARBA" id="ARBA00012045"/>
    </source>
</evidence>
<dbReference type="PANTHER" id="PTHR42944">
    <property type="entry name" value="ADENINE DNA GLYCOSYLASE"/>
    <property type="match status" value="1"/>
</dbReference>
<dbReference type="Gene3D" id="3.90.79.10">
    <property type="entry name" value="Nucleoside Triphosphate Pyrophosphohydrolase"/>
    <property type="match status" value="1"/>
</dbReference>
<dbReference type="InterPro" id="IPR011257">
    <property type="entry name" value="DNA_glycosylase"/>
</dbReference>
<dbReference type="AlphaFoldDB" id="A0AAC9RSV7"/>
<feature type="domain" description="HhH-GPD" evidence="14">
    <location>
        <begin position="39"/>
        <end position="189"/>
    </location>
</feature>
<evidence type="ECO:0000256" key="12">
    <source>
        <dbReference type="ARBA" id="ARBA00023295"/>
    </source>
</evidence>
<evidence type="ECO:0000256" key="5">
    <source>
        <dbReference type="ARBA" id="ARBA00022485"/>
    </source>
</evidence>
<dbReference type="GO" id="GO:0000701">
    <property type="term" value="F:purine-specific mismatch base pair DNA N-glycosylase activity"/>
    <property type="evidence" value="ECO:0007669"/>
    <property type="project" value="UniProtKB-EC"/>
</dbReference>
<dbReference type="GO" id="GO:0035485">
    <property type="term" value="F:adenine/guanine mispair binding"/>
    <property type="evidence" value="ECO:0007669"/>
    <property type="project" value="TreeGrafter"/>
</dbReference>
<keyword evidence="11" id="KW-0234">DNA repair</keyword>
<dbReference type="GO" id="GO:0046872">
    <property type="term" value="F:metal ion binding"/>
    <property type="evidence" value="ECO:0007669"/>
    <property type="project" value="UniProtKB-UniRule"/>
</dbReference>
<dbReference type="InterPro" id="IPR044298">
    <property type="entry name" value="MIG/MutY"/>
</dbReference>
<dbReference type="FunFam" id="1.10.340.30:FF:000010">
    <property type="entry name" value="Adenine DNA glycosylase"/>
    <property type="match status" value="1"/>
</dbReference>
<proteinExistence type="inferred from homology"/>
<comment type="function">
    <text evidence="13">Adenine glycosylase active on G-A mispairs.</text>
</comment>
<dbReference type="GO" id="GO:0006298">
    <property type="term" value="P:mismatch repair"/>
    <property type="evidence" value="ECO:0007669"/>
    <property type="project" value="TreeGrafter"/>
</dbReference>
<evidence type="ECO:0000256" key="9">
    <source>
        <dbReference type="ARBA" id="ARBA00023004"/>
    </source>
</evidence>
<evidence type="ECO:0000256" key="1">
    <source>
        <dbReference type="ARBA" id="ARBA00000843"/>
    </source>
</evidence>
<accession>A0AAC9RSV7</accession>
<keyword evidence="8" id="KW-0378">Hydrolase</keyword>
<dbReference type="CDD" id="cd00056">
    <property type="entry name" value="ENDO3c"/>
    <property type="match status" value="1"/>
</dbReference>
<dbReference type="RefSeq" id="WP_085236467.1">
    <property type="nucleotide sequence ID" value="NZ_CP020773.1"/>
</dbReference>
<dbReference type="Proteomes" id="UP000242864">
    <property type="component" value="Chromosome"/>
</dbReference>
<dbReference type="InterPro" id="IPR015797">
    <property type="entry name" value="NUDIX_hydrolase-like_dom_sf"/>
</dbReference>
<keyword evidence="10" id="KW-0411">Iron-sulfur</keyword>
<dbReference type="GO" id="GO:0051539">
    <property type="term" value="F:4 iron, 4 sulfur cluster binding"/>
    <property type="evidence" value="ECO:0007669"/>
    <property type="project" value="UniProtKB-UniRule"/>
</dbReference>
<reference evidence="15 16" key="1">
    <citation type="submission" date="2017-04" db="EMBL/GenBank/DDBJ databases">
        <authorList>
            <person name="Veseli I.A."/>
            <person name="Tang C."/>
            <person name="Pombert J.-F."/>
        </authorList>
    </citation>
    <scope>NUCLEOTIDE SEQUENCE [LARGE SCALE GENOMIC DNA]</scope>
    <source>
        <strain evidence="15 16">ATCC 700373</strain>
    </source>
</reference>
<dbReference type="Gene3D" id="1.10.1670.10">
    <property type="entry name" value="Helix-hairpin-Helix base-excision DNA repair enzymes (C-terminal)"/>
    <property type="match status" value="1"/>
</dbReference>
<dbReference type="Pfam" id="PF00730">
    <property type="entry name" value="HhH-GPD"/>
    <property type="match status" value="1"/>
</dbReference>
<comment type="cofactor">
    <cofactor evidence="13">
        <name>[4Fe-4S] cluster</name>
        <dbReference type="ChEBI" id="CHEBI:49883"/>
    </cofactor>
    <text evidence="13">Binds 1 [4Fe-4S] cluster.</text>
</comment>
<evidence type="ECO:0000256" key="4">
    <source>
        <dbReference type="ARBA" id="ARBA00022023"/>
    </source>
</evidence>
<keyword evidence="6" id="KW-0479">Metal-binding</keyword>
<dbReference type="Gene3D" id="1.10.340.30">
    <property type="entry name" value="Hypothetical protein, domain 2"/>
    <property type="match status" value="1"/>
</dbReference>
<dbReference type="GO" id="GO:0034039">
    <property type="term" value="F:8-oxo-7,8-dihydroguanine DNA N-glycosylase activity"/>
    <property type="evidence" value="ECO:0007669"/>
    <property type="project" value="TreeGrafter"/>
</dbReference>
<dbReference type="SUPFAM" id="SSF55811">
    <property type="entry name" value="Nudix"/>
    <property type="match status" value="1"/>
</dbReference>
<keyword evidence="7 13" id="KW-0227">DNA damage</keyword>
<dbReference type="EC" id="3.2.2.31" evidence="3 13"/>
<sequence>MLNETTFKSHLLTWFEAAQRQMPWRETKNPYYIWISEVMLQQTQVDTVRDYYLRFIEAYPTIHDLAKAKEEEVLKLWEGLGYYSRARHFHTAAKEVVAQHQGKIPQQSDTFLALKGVGPYTQAAVMSIAFDLPLATVDGNVFRVWSRLNDDTRDTALQSTRKAYEQELVPYVTEQAGDFNQAMMELGALVCTPKAPLCLFCPVQIHCESFQQGTVLERPVKTKKLKKKTVVFDVYVIQNHSGDYLIEQRTVSLLKGMWQFPMFENETSYEDKLNVLGIKQLNTIQENVVQMKHQFTHLTWILNVHLAKIDPSEEADIVKGRQWMAAEDKTQYSFPVSMTQIFNAVRQADN</sequence>